<keyword evidence="4" id="KW-0964">Secreted</keyword>
<reference evidence="18" key="1">
    <citation type="submission" date="2012-12" db="EMBL/GenBank/DDBJ databases">
        <title>Identification and characterization of a phenylalanine ammonia-lyase gene family in Isatis indigotica Fort.</title>
        <authorList>
            <person name="Liu Q."/>
            <person name="Chen J."/>
            <person name="Zhou X."/>
            <person name="Di P."/>
            <person name="Xiao Y."/>
            <person name="Xuan H."/>
            <person name="Zhang L."/>
            <person name="Chen W."/>
        </authorList>
    </citation>
    <scope>NUCLEOTIDE SEQUENCE</scope>
    <source>
        <tissue evidence="18">Salivary gland</tissue>
    </source>
</reference>
<evidence type="ECO:0000256" key="9">
    <source>
        <dbReference type="ARBA" id="ARBA00023033"/>
    </source>
</evidence>
<feature type="binding site" evidence="13">
    <location>
        <position position="80"/>
    </location>
    <ligand>
        <name>Cu(2+)</name>
        <dbReference type="ChEBI" id="CHEBI:29036"/>
        <label>1</label>
        <note>catalytic</note>
    </ligand>
</feature>
<feature type="binding site" evidence="13">
    <location>
        <position position="303"/>
    </location>
    <ligand>
        <name>Cu(2+)</name>
        <dbReference type="ChEBI" id="CHEBI:29036"/>
        <label>1</label>
        <note>catalytic</note>
    </ligand>
</feature>
<evidence type="ECO:0000256" key="4">
    <source>
        <dbReference type="ARBA" id="ARBA00022525"/>
    </source>
</evidence>
<dbReference type="InterPro" id="IPR008977">
    <property type="entry name" value="PHM/PNGase_F_dom_sf"/>
</dbReference>
<keyword evidence="5 13" id="KW-0479">Metal-binding</keyword>
<dbReference type="GO" id="GO:0005576">
    <property type="term" value="C:extracellular region"/>
    <property type="evidence" value="ECO:0007669"/>
    <property type="project" value="UniProtKB-SubCell"/>
</dbReference>
<evidence type="ECO:0000256" key="6">
    <source>
        <dbReference type="ARBA" id="ARBA00022729"/>
    </source>
</evidence>
<dbReference type="FunFam" id="2.60.120.310:FF:000005">
    <property type="entry name" value="Peptidylglycine alpha-hydroxylating monooxygenase"/>
    <property type="match status" value="1"/>
</dbReference>
<evidence type="ECO:0000256" key="14">
    <source>
        <dbReference type="PIRSR" id="PIRSR600720-3"/>
    </source>
</evidence>
<keyword evidence="8 13" id="KW-0186">Copper</keyword>
<evidence type="ECO:0000256" key="8">
    <source>
        <dbReference type="ARBA" id="ARBA00023008"/>
    </source>
</evidence>
<dbReference type="Gene3D" id="2.60.120.310">
    <property type="entry name" value="Copper type II, ascorbate-dependent monooxygenase, N-terminal domain"/>
    <property type="match status" value="1"/>
</dbReference>
<evidence type="ECO:0000313" key="18">
    <source>
        <dbReference type="EMBL" id="JAA66321.1"/>
    </source>
</evidence>
<feature type="binding site" evidence="13">
    <location>
        <position position="79"/>
    </location>
    <ligand>
        <name>Cu(2+)</name>
        <dbReference type="ChEBI" id="CHEBI:29036"/>
        <label>1</label>
        <note>catalytic</note>
    </ligand>
</feature>
<feature type="binding site" evidence="13">
    <location>
        <position position="160"/>
    </location>
    <ligand>
        <name>Cu(2+)</name>
        <dbReference type="ChEBI" id="CHEBI:29036"/>
        <label>1</label>
        <note>catalytic</note>
    </ligand>
</feature>
<evidence type="ECO:0000256" key="1">
    <source>
        <dbReference type="ARBA" id="ARBA00004613"/>
    </source>
</evidence>
<feature type="transmembrane region" description="Helical" evidence="15">
    <location>
        <begin position="12"/>
        <end position="30"/>
    </location>
</feature>
<dbReference type="GO" id="GO:0006518">
    <property type="term" value="P:peptide metabolic process"/>
    <property type="evidence" value="ECO:0007669"/>
    <property type="project" value="InterPro"/>
</dbReference>
<feature type="domain" description="Copper type II ascorbate-dependent monooxygenase C-terminal" evidence="17">
    <location>
        <begin position="192"/>
        <end position="334"/>
    </location>
</feature>
<dbReference type="PRINTS" id="PR00790">
    <property type="entry name" value="PAMONOXGNASE"/>
</dbReference>
<evidence type="ECO:0000256" key="15">
    <source>
        <dbReference type="SAM" id="Phobius"/>
    </source>
</evidence>
<dbReference type="Pfam" id="PF03712">
    <property type="entry name" value="Cu2_monoox_C"/>
    <property type="match status" value="1"/>
</dbReference>
<feature type="disulfide bond" evidence="14">
    <location>
        <begin position="283"/>
        <end position="304"/>
    </location>
</feature>
<keyword evidence="11" id="KW-0325">Glycoprotein</keyword>
<keyword evidence="9 18" id="KW-0503">Monooxygenase</keyword>
<evidence type="ECO:0000256" key="13">
    <source>
        <dbReference type="PIRSR" id="PIRSR600720-2"/>
    </source>
</evidence>
<dbReference type="Gene3D" id="2.60.120.230">
    <property type="match status" value="1"/>
</dbReference>
<dbReference type="InterPro" id="IPR036939">
    <property type="entry name" value="Cu2_ascorb_mOase_N_sf"/>
</dbReference>
<dbReference type="EC" id="1.14.17.3" evidence="3"/>
<comment type="cofactor">
    <cofactor evidence="13">
        <name>Cu(2+)</name>
        <dbReference type="ChEBI" id="CHEBI:29036"/>
    </cofactor>
    <text evidence="13">Binds 2 Cu(2+) ions per subunit.</text>
</comment>
<dbReference type="GO" id="GO:0016020">
    <property type="term" value="C:membrane"/>
    <property type="evidence" value="ECO:0007669"/>
    <property type="project" value="InterPro"/>
</dbReference>
<evidence type="ECO:0000256" key="12">
    <source>
        <dbReference type="ARBA" id="ARBA00048431"/>
    </source>
</evidence>
<dbReference type="GO" id="GO:0004504">
    <property type="term" value="F:peptidylglycine monooxygenase activity"/>
    <property type="evidence" value="ECO:0007669"/>
    <property type="project" value="UniProtKB-EC"/>
</dbReference>
<evidence type="ECO:0000256" key="5">
    <source>
        <dbReference type="ARBA" id="ARBA00022723"/>
    </source>
</evidence>
<keyword evidence="15" id="KW-0812">Transmembrane</keyword>
<dbReference type="InterPro" id="IPR000323">
    <property type="entry name" value="Cu2_ascorb_mOase_N"/>
</dbReference>
<dbReference type="PANTHER" id="PTHR10680:SF14">
    <property type="entry name" value="PEPTIDYL-GLYCINE ALPHA-AMIDATING MONOOXYGENASE"/>
    <property type="match status" value="1"/>
</dbReference>
<comment type="catalytic activity">
    <reaction evidence="12">
        <text>a [peptide]-C-terminal glycine + 2 L-ascorbate + O2 = a [peptide]-C-terminal (2S)-2-hydroxyglycine + 2 monodehydro-L-ascorbate radical + H2O</text>
        <dbReference type="Rhea" id="RHEA:21452"/>
        <dbReference type="Rhea" id="RHEA-COMP:13486"/>
        <dbReference type="Rhea" id="RHEA-COMP:15321"/>
        <dbReference type="ChEBI" id="CHEBI:15377"/>
        <dbReference type="ChEBI" id="CHEBI:15379"/>
        <dbReference type="ChEBI" id="CHEBI:38290"/>
        <dbReference type="ChEBI" id="CHEBI:59513"/>
        <dbReference type="ChEBI" id="CHEBI:137000"/>
        <dbReference type="ChEBI" id="CHEBI:142768"/>
        <dbReference type="EC" id="1.14.17.3"/>
    </reaction>
</comment>
<evidence type="ECO:0000256" key="11">
    <source>
        <dbReference type="ARBA" id="ARBA00023180"/>
    </source>
</evidence>
<dbReference type="Pfam" id="PF01082">
    <property type="entry name" value="Cu2_monooxygen"/>
    <property type="match status" value="1"/>
</dbReference>
<keyword evidence="15" id="KW-1133">Transmembrane helix</keyword>
<comment type="subcellular location">
    <subcellularLocation>
        <location evidence="1">Secreted</location>
    </subcellularLocation>
</comment>
<accession>A0A0K8R5I7</accession>
<protein>
    <recommendedName>
        <fullName evidence="3">peptidylglycine monooxygenase</fullName>
        <ecNumber evidence="3">1.14.17.3</ecNumber>
    </recommendedName>
</protein>
<evidence type="ECO:0000259" key="17">
    <source>
        <dbReference type="Pfam" id="PF03712"/>
    </source>
</evidence>
<keyword evidence="10 14" id="KW-1015">Disulfide bond</keyword>
<keyword evidence="6" id="KW-0732">Signal</keyword>
<dbReference type="SUPFAM" id="SSF49742">
    <property type="entry name" value="PHM/PNGase F"/>
    <property type="match status" value="2"/>
</dbReference>
<feature type="binding site" evidence="13">
    <location>
        <position position="234"/>
    </location>
    <ligand>
        <name>Cu(2+)</name>
        <dbReference type="ChEBI" id="CHEBI:29036"/>
        <label>1</label>
        <note>catalytic</note>
    </ligand>
</feature>
<evidence type="ECO:0000256" key="7">
    <source>
        <dbReference type="ARBA" id="ARBA00023002"/>
    </source>
</evidence>
<dbReference type="EMBL" id="GADI01007487">
    <property type="protein sequence ID" value="JAA66321.1"/>
    <property type="molecule type" value="mRNA"/>
</dbReference>
<name>A0A0K8R5I7_IXORI</name>
<feature type="domain" description="Copper type II ascorbate-dependent monooxygenase N-terminal" evidence="16">
    <location>
        <begin position="37"/>
        <end position="164"/>
    </location>
</feature>
<dbReference type="InterPro" id="IPR000720">
    <property type="entry name" value="PHM/PAL"/>
</dbReference>
<comment type="similarity">
    <text evidence="2">Belongs to the copper type II ascorbate-dependent monooxygenase family.</text>
</comment>
<evidence type="ECO:0000256" key="10">
    <source>
        <dbReference type="ARBA" id="ARBA00023157"/>
    </source>
</evidence>
<feature type="disulfide bond" evidence="14">
    <location>
        <begin position="216"/>
        <end position="323"/>
    </location>
</feature>
<sequence length="355" mass="39561">MYSSPFKMDPAYVCNLFFAVLFPCVFTYVSPMKTRIKLLMPSVQPMQNDTYLCTAVHVGSKKEKYVVAFTPNATMHVAHHILIYGCAEPGYREWDTPKAVWDCGEMSGSHDMYRTGPTCNSASHIIYAWARDAPALVLPKGVGFKVGGSSGIRFLVLQVHYADATAFIGGKKDNSVILLSVVPGSSKTVKRRAGVFLLGTGGMIPAKQKVNMEVACRMEEKLTLYPFAFRTHTHMLGKAVTGYVIKNGKWVNIGKHNPLEPQMFYPAKKGVSIVQGDILAARCTMKNFRDMDTYVGSTGNDEMCNFYMMYYVEGDSILEGDACFSFGPPEYSWRTDPMMRKLINNKIDKDASELD</sequence>
<feature type="disulfide bond" evidence="14">
    <location>
        <begin position="86"/>
        <end position="119"/>
    </location>
</feature>
<keyword evidence="15" id="KW-0472">Membrane</keyword>
<dbReference type="GO" id="GO:0005507">
    <property type="term" value="F:copper ion binding"/>
    <property type="evidence" value="ECO:0007669"/>
    <property type="project" value="InterPro"/>
</dbReference>
<feature type="binding site" evidence="13">
    <location>
        <position position="232"/>
    </location>
    <ligand>
        <name>Cu(2+)</name>
        <dbReference type="ChEBI" id="CHEBI:29036"/>
        <label>1</label>
        <note>catalytic</note>
    </ligand>
</feature>
<keyword evidence="7" id="KW-0560">Oxidoreductase</keyword>
<dbReference type="InterPro" id="IPR024548">
    <property type="entry name" value="Cu2_monoox_C"/>
</dbReference>
<dbReference type="AlphaFoldDB" id="A0A0K8R5I7"/>
<dbReference type="PANTHER" id="PTHR10680">
    <property type="entry name" value="PEPTIDYL-GLYCINE ALPHA-AMIDATING MONOOXYGENASE"/>
    <property type="match status" value="1"/>
</dbReference>
<evidence type="ECO:0000259" key="16">
    <source>
        <dbReference type="Pfam" id="PF01082"/>
    </source>
</evidence>
<dbReference type="InterPro" id="IPR014784">
    <property type="entry name" value="Cu2_ascorb_mOase-like_C"/>
</dbReference>
<feature type="disulfide bond" evidence="14">
    <location>
        <begin position="53"/>
        <end position="103"/>
    </location>
</feature>
<organism evidence="18">
    <name type="scientific">Ixodes ricinus</name>
    <name type="common">Common tick</name>
    <name type="synonym">Acarus ricinus</name>
    <dbReference type="NCBI Taxonomy" id="34613"/>
    <lineage>
        <taxon>Eukaryota</taxon>
        <taxon>Metazoa</taxon>
        <taxon>Ecdysozoa</taxon>
        <taxon>Arthropoda</taxon>
        <taxon>Chelicerata</taxon>
        <taxon>Arachnida</taxon>
        <taxon>Acari</taxon>
        <taxon>Parasitiformes</taxon>
        <taxon>Ixodida</taxon>
        <taxon>Ixodoidea</taxon>
        <taxon>Ixodidae</taxon>
        <taxon>Ixodinae</taxon>
        <taxon>Ixodes</taxon>
    </lineage>
</organism>
<proteinExistence type="evidence at transcript level"/>
<evidence type="ECO:0000256" key="2">
    <source>
        <dbReference type="ARBA" id="ARBA00010676"/>
    </source>
</evidence>
<evidence type="ECO:0000256" key="3">
    <source>
        <dbReference type="ARBA" id="ARBA00012689"/>
    </source>
</evidence>